<dbReference type="Proteomes" id="UP000468828">
    <property type="component" value="Unassembled WGS sequence"/>
</dbReference>
<proteinExistence type="predicted"/>
<reference evidence="1 3" key="1">
    <citation type="submission" date="2020-01" db="EMBL/GenBank/DDBJ databases">
        <title>the WGS Modestobacter muralis CPCC 204518.</title>
        <authorList>
            <person name="Jiang Z."/>
        </authorList>
    </citation>
    <scope>NUCLEOTIDE SEQUENCE [LARGE SCALE GENOMIC DNA]</scope>
    <source>
        <strain evidence="1 3">DSM 100205</strain>
    </source>
</reference>
<gene>
    <name evidence="2" type="ORF">G3R41_01610</name>
    <name evidence="1" type="ORF">GCU67_01610</name>
</gene>
<dbReference type="RefSeq" id="WP_163609339.1">
    <property type="nucleotide sequence ID" value="NZ_JAAGWB010000005.1"/>
</dbReference>
<accession>A0A6P0H1R9</accession>
<evidence type="ECO:0000313" key="3">
    <source>
        <dbReference type="Proteomes" id="UP000468828"/>
    </source>
</evidence>
<dbReference type="EMBL" id="JAAGWB010000005">
    <property type="protein sequence ID" value="NEN49638.1"/>
    <property type="molecule type" value="Genomic_DNA"/>
</dbReference>
<evidence type="ECO:0000313" key="2">
    <source>
        <dbReference type="EMBL" id="NEN49638.1"/>
    </source>
</evidence>
<name>A0A6P0H1R9_9ACTN</name>
<dbReference type="EMBL" id="JAAGWH010000005">
    <property type="protein sequence ID" value="NEK92871.1"/>
    <property type="molecule type" value="Genomic_DNA"/>
</dbReference>
<reference evidence="2 4" key="2">
    <citation type="submission" date="2020-02" db="EMBL/GenBank/DDBJ databases">
        <title>The WGS of Modestobacter muralis DSM 100205.</title>
        <authorList>
            <person name="Jiang Z."/>
        </authorList>
    </citation>
    <scope>NUCLEOTIDE SEQUENCE [LARGE SCALE GENOMIC DNA]</scope>
    <source>
        <strain evidence="2 4">DSM 100205</strain>
    </source>
</reference>
<protein>
    <submittedName>
        <fullName evidence="2">Uncharacterized protein</fullName>
    </submittedName>
</protein>
<evidence type="ECO:0000313" key="4">
    <source>
        <dbReference type="Proteomes" id="UP000471152"/>
    </source>
</evidence>
<organism evidence="2 4">
    <name type="scientific">Modestobacter muralis</name>
    <dbReference type="NCBI Taxonomy" id="1608614"/>
    <lineage>
        <taxon>Bacteria</taxon>
        <taxon>Bacillati</taxon>
        <taxon>Actinomycetota</taxon>
        <taxon>Actinomycetes</taxon>
        <taxon>Geodermatophilales</taxon>
        <taxon>Geodermatophilaceae</taxon>
        <taxon>Modestobacter</taxon>
    </lineage>
</organism>
<comment type="caution">
    <text evidence="2">The sequence shown here is derived from an EMBL/GenBank/DDBJ whole genome shotgun (WGS) entry which is preliminary data.</text>
</comment>
<keyword evidence="3" id="KW-1185">Reference proteome</keyword>
<dbReference type="Proteomes" id="UP000471152">
    <property type="component" value="Unassembled WGS sequence"/>
</dbReference>
<dbReference type="AlphaFoldDB" id="A0A6P0H1R9"/>
<evidence type="ECO:0000313" key="1">
    <source>
        <dbReference type="EMBL" id="NEK92871.1"/>
    </source>
</evidence>
<sequence length="78" mass="8238">MEQLDRTQVRRVIEPLLEAGLTIDQVEVLVFRLGFEAVVGAGPGTVAGVHTLVAAESPEVQAAWAVTVGRMIELAGPT</sequence>